<keyword evidence="2" id="KW-0547">Nucleotide-binding</keyword>
<dbReference type="Gene3D" id="1.10.10.1390">
    <property type="entry name" value="ATP-dependent DNA helicase RecQ"/>
    <property type="match status" value="1"/>
</dbReference>
<feature type="domain" description="Helicase Helix-turn-helix" evidence="1">
    <location>
        <begin position="253"/>
        <end position="341"/>
    </location>
</feature>
<comment type="caution">
    <text evidence="2">The sequence shown here is derived from an EMBL/GenBank/DDBJ whole genome shotgun (WGS) entry which is preliminary data.</text>
</comment>
<dbReference type="RefSeq" id="WP_062446444.1">
    <property type="nucleotide sequence ID" value="NZ_BMCJ01000003.1"/>
</dbReference>
<dbReference type="InterPro" id="IPR008308">
    <property type="entry name" value="YpbB-like"/>
</dbReference>
<organism evidence="2 3">
    <name type="scientific">Thalassobacillus devorans</name>
    <dbReference type="NCBI Taxonomy" id="279813"/>
    <lineage>
        <taxon>Bacteria</taxon>
        <taxon>Bacillati</taxon>
        <taxon>Bacillota</taxon>
        <taxon>Bacilli</taxon>
        <taxon>Bacillales</taxon>
        <taxon>Bacillaceae</taxon>
        <taxon>Thalassobacillus</taxon>
    </lineage>
</organism>
<evidence type="ECO:0000313" key="2">
    <source>
        <dbReference type="EMBL" id="GGC87046.1"/>
    </source>
</evidence>
<name>A0ABQ1NXA4_9BACI</name>
<dbReference type="InterPro" id="IPR029491">
    <property type="entry name" value="Helicase_HTH"/>
</dbReference>
<dbReference type="EMBL" id="BMCJ01000003">
    <property type="protein sequence ID" value="GGC87046.1"/>
    <property type="molecule type" value="Genomic_DNA"/>
</dbReference>
<keyword evidence="2" id="KW-0378">Hydrolase</keyword>
<dbReference type="Pfam" id="PF14493">
    <property type="entry name" value="HTH_40"/>
    <property type="match status" value="1"/>
</dbReference>
<protein>
    <submittedName>
        <fullName evidence="2">ATP-dependent DNA helicase RecQ</fullName>
    </submittedName>
</protein>
<dbReference type="PIRSF" id="PIRSF021350">
    <property type="entry name" value="UCP021350"/>
    <property type="match status" value="1"/>
</dbReference>
<dbReference type="GO" id="GO:0004386">
    <property type="term" value="F:helicase activity"/>
    <property type="evidence" value="ECO:0007669"/>
    <property type="project" value="UniProtKB-KW"/>
</dbReference>
<keyword evidence="3" id="KW-1185">Reference proteome</keyword>
<evidence type="ECO:0000259" key="1">
    <source>
        <dbReference type="Pfam" id="PF14493"/>
    </source>
</evidence>
<dbReference type="Proteomes" id="UP000619534">
    <property type="component" value="Unassembled WGS sequence"/>
</dbReference>
<keyword evidence="2" id="KW-0067">ATP-binding</keyword>
<reference evidence="3" key="1">
    <citation type="journal article" date="2019" name="Int. J. Syst. Evol. Microbiol.">
        <title>The Global Catalogue of Microorganisms (GCM) 10K type strain sequencing project: providing services to taxonomists for standard genome sequencing and annotation.</title>
        <authorList>
            <consortium name="The Broad Institute Genomics Platform"/>
            <consortium name="The Broad Institute Genome Sequencing Center for Infectious Disease"/>
            <person name="Wu L."/>
            <person name="Ma J."/>
        </authorList>
    </citation>
    <scope>NUCLEOTIDE SEQUENCE [LARGE SCALE GENOMIC DNA]</scope>
    <source>
        <strain evidence="3">CCM 7282</strain>
    </source>
</reference>
<sequence>MFEYIILRCINNLKGERSLAGIYNLLAGKRSSQTLQDAYAYQLTGFFAIYKTLHRTELIPFLEGMSQSYKIKIKNDRPEITSYGEEELKRLEEKWEPLFFAGIHIQEHISVFEERLFLYIQTITNVKAGNHHFLPVSERPDILNWVKKTYKRNKMNLESHTIDMYKELHALLKAAHEEEADVFSHRITGAGRIGFSKQQLAVQFGLSVHDVHLLLQHSLHRFYQMAATKPEQWPALALFVKTVDDTGGLITNSAQKTYKLIKQGLDLESIVHIRGLKMSTIQDHVVEMALVMPDFPMFYFINDKEVNEINNTLQTLNTNKLKEIYDALEAKFDYFQIRLVQANRQHNQSGET</sequence>
<evidence type="ECO:0000313" key="3">
    <source>
        <dbReference type="Proteomes" id="UP000619534"/>
    </source>
</evidence>
<gene>
    <name evidence="2" type="ORF">GCM10007216_17130</name>
</gene>
<accession>A0ABQ1NXA4</accession>
<proteinExistence type="predicted"/>
<keyword evidence="2" id="KW-0347">Helicase</keyword>